<organism evidence="1 2">
    <name type="scientific">Acinetobacter phage 133</name>
    <dbReference type="NCBI Taxonomy" id="2919552"/>
    <lineage>
        <taxon>Viruses</taxon>
        <taxon>Duplodnaviria</taxon>
        <taxon>Heunggongvirae</taxon>
        <taxon>Uroviricota</taxon>
        <taxon>Caudoviricetes</taxon>
        <taxon>Pantevenvirales</taxon>
        <taxon>Straboviridae</taxon>
        <taxon>Tevenvirinae</taxon>
        <taxon>Centumtrigintavirus</taxon>
        <taxon>Centumtrigintavirus cv133</taxon>
        <taxon>Acinetobacter virus 133</taxon>
    </lineage>
</organism>
<dbReference type="KEGG" id="vg:10323049"/>
<evidence type="ECO:0000313" key="1">
    <source>
        <dbReference type="EMBL" id="ADJ19409.1"/>
    </source>
</evidence>
<dbReference type="Proteomes" id="UP000000330">
    <property type="component" value="Segment"/>
</dbReference>
<dbReference type="EMBL" id="HM114315">
    <property type="protein sequence ID" value="ADJ19409.1"/>
    <property type="molecule type" value="Genomic_DNA"/>
</dbReference>
<gene>
    <name evidence="1" type="ORF">Acj133p062</name>
</gene>
<name>D9I628_9CAUD</name>
<dbReference type="RefSeq" id="YP_004300643.1">
    <property type="nucleotide sequence ID" value="NC_015250.1"/>
</dbReference>
<reference evidence="1 2" key="1">
    <citation type="journal article" date="2010" name="Virol. J.">
        <title>Genomes of the T4-related bacteriophages as windows on microbial genome evolution.</title>
        <authorList>
            <person name="Petrov V.M."/>
            <person name="Ratnayaka S."/>
            <person name="Nolan J.M."/>
            <person name="Miller E.S."/>
            <person name="Karam J.D."/>
        </authorList>
    </citation>
    <scope>NUCLEOTIDE SEQUENCE [LARGE SCALE GENOMIC DNA]</scope>
    <source>
        <strain evidence="1">Acj133</strain>
    </source>
</reference>
<accession>D9I628</accession>
<evidence type="ECO:0000313" key="2">
    <source>
        <dbReference type="Proteomes" id="UP000000330"/>
    </source>
</evidence>
<protein>
    <submittedName>
        <fullName evidence="1">Uncharacterized protein</fullName>
    </submittedName>
</protein>
<dbReference type="GeneID" id="10323049"/>
<proteinExistence type="predicted"/>
<sequence length="127" mass="15048">MRLTIEQIKQEYAVPADYDDMMVKRGWLGNPSHSTDYEVIVSEYWRKLLCLRSAWDKINLRDLTDEQAQLLSDELHDTDRINELKEEIHSKVSELETLANKWNISPELECFNFPATYYSSTKQWSTE</sequence>
<keyword evidence="2" id="KW-1185">Reference proteome</keyword>